<reference evidence="1 2" key="1">
    <citation type="submission" date="2016-07" db="EMBL/GenBank/DDBJ databases">
        <title>Complete genome sequence of the Lentzea guizhouensis DHS C013.</title>
        <authorList>
            <person name="Cao C."/>
        </authorList>
    </citation>
    <scope>NUCLEOTIDE SEQUENCE [LARGE SCALE GENOMIC DNA]</scope>
    <source>
        <strain evidence="1 2">DHS C013</strain>
    </source>
</reference>
<organism evidence="1 2">
    <name type="scientific">Lentzea guizhouensis</name>
    <dbReference type="NCBI Taxonomy" id="1586287"/>
    <lineage>
        <taxon>Bacteria</taxon>
        <taxon>Bacillati</taxon>
        <taxon>Actinomycetota</taxon>
        <taxon>Actinomycetes</taxon>
        <taxon>Pseudonocardiales</taxon>
        <taxon>Pseudonocardiaceae</taxon>
        <taxon>Lentzea</taxon>
    </lineage>
</organism>
<dbReference type="EMBL" id="CP016793">
    <property type="protein sequence ID" value="ANZ37383.1"/>
    <property type="molecule type" value="Genomic_DNA"/>
</dbReference>
<dbReference type="RefSeq" id="WP_065915776.1">
    <property type="nucleotide sequence ID" value="NZ_CP016793.1"/>
</dbReference>
<sequence length="116" mass="12634">MRDAVEEVRLVAFDQDTCDALNTALARPVVEQCPTCGARAVPIAHGGYSEREIAPAERKLIALGHCFEMEDKPTWACTADEEHQWTNGGRDQHRAQAALLEAPAVPISEDPGRSVP</sequence>
<dbReference type="STRING" id="1586287.BBK82_16275"/>
<proteinExistence type="predicted"/>
<accession>A0A1B2HI29</accession>
<evidence type="ECO:0000313" key="1">
    <source>
        <dbReference type="EMBL" id="ANZ37383.1"/>
    </source>
</evidence>
<dbReference type="AlphaFoldDB" id="A0A1B2HI29"/>
<protein>
    <submittedName>
        <fullName evidence="1">Uncharacterized protein</fullName>
    </submittedName>
</protein>
<keyword evidence="2" id="KW-1185">Reference proteome</keyword>
<dbReference type="Proteomes" id="UP000093053">
    <property type="component" value="Chromosome"/>
</dbReference>
<dbReference type="KEGG" id="led:BBK82_16275"/>
<gene>
    <name evidence="1" type="ORF">BBK82_16275</name>
</gene>
<name>A0A1B2HI29_9PSEU</name>
<evidence type="ECO:0000313" key="2">
    <source>
        <dbReference type="Proteomes" id="UP000093053"/>
    </source>
</evidence>